<reference evidence="2 3" key="1">
    <citation type="submission" date="2022-12" db="EMBL/GenBank/DDBJ databases">
        <title>Chromosome-level genome of Tegillarca granosa.</title>
        <authorList>
            <person name="Kim J."/>
        </authorList>
    </citation>
    <scope>NUCLEOTIDE SEQUENCE [LARGE SCALE GENOMIC DNA]</scope>
    <source>
        <strain evidence="2">Teg-2019</strain>
        <tissue evidence="2">Adductor muscle</tissue>
    </source>
</reference>
<protein>
    <submittedName>
        <fullName evidence="2">Uncharacterized protein</fullName>
    </submittedName>
</protein>
<keyword evidence="3" id="KW-1185">Reference proteome</keyword>
<keyword evidence="1" id="KW-0472">Membrane</keyword>
<evidence type="ECO:0000313" key="3">
    <source>
        <dbReference type="Proteomes" id="UP001217089"/>
    </source>
</evidence>
<name>A0ABQ9F7C3_TEGGR</name>
<dbReference type="Proteomes" id="UP001217089">
    <property type="component" value="Unassembled WGS sequence"/>
</dbReference>
<gene>
    <name evidence="2" type="ORF">KUTeg_010873</name>
</gene>
<feature type="transmembrane region" description="Helical" evidence="1">
    <location>
        <begin position="63"/>
        <end position="87"/>
    </location>
</feature>
<evidence type="ECO:0000256" key="1">
    <source>
        <dbReference type="SAM" id="Phobius"/>
    </source>
</evidence>
<accession>A0ABQ9F7C3</accession>
<comment type="caution">
    <text evidence="2">The sequence shown here is derived from an EMBL/GenBank/DDBJ whole genome shotgun (WGS) entry which is preliminary data.</text>
</comment>
<proteinExistence type="predicted"/>
<organism evidence="2 3">
    <name type="scientific">Tegillarca granosa</name>
    <name type="common">Malaysian cockle</name>
    <name type="synonym">Anadara granosa</name>
    <dbReference type="NCBI Taxonomy" id="220873"/>
    <lineage>
        <taxon>Eukaryota</taxon>
        <taxon>Metazoa</taxon>
        <taxon>Spiralia</taxon>
        <taxon>Lophotrochozoa</taxon>
        <taxon>Mollusca</taxon>
        <taxon>Bivalvia</taxon>
        <taxon>Autobranchia</taxon>
        <taxon>Pteriomorphia</taxon>
        <taxon>Arcoida</taxon>
        <taxon>Arcoidea</taxon>
        <taxon>Arcidae</taxon>
        <taxon>Tegillarca</taxon>
    </lineage>
</organism>
<sequence>MYNKIYMELCAIHFHYKMSTFNFFTKQKENINISCTITRMENIVIDLNYLDLLIWNPNEIPEFFILVLYIHHICLIIVYIFFVASFYDVLLAYRFNSNFQSQYTISFKMDKVILSKSEAIIIHPGIMLMSRKIMEQLENRKLPRIYLNFKYN</sequence>
<keyword evidence="1" id="KW-1133">Transmembrane helix</keyword>
<keyword evidence="1" id="KW-0812">Transmembrane</keyword>
<dbReference type="EMBL" id="JARBDR010000496">
    <property type="protein sequence ID" value="KAJ8311518.1"/>
    <property type="molecule type" value="Genomic_DNA"/>
</dbReference>
<evidence type="ECO:0000313" key="2">
    <source>
        <dbReference type="EMBL" id="KAJ8311518.1"/>
    </source>
</evidence>